<organism evidence="1 2">
    <name type="scientific">Tranquillimonas alkanivorans</name>
    <dbReference type="NCBI Taxonomy" id="441119"/>
    <lineage>
        <taxon>Bacteria</taxon>
        <taxon>Pseudomonadati</taxon>
        <taxon>Pseudomonadota</taxon>
        <taxon>Alphaproteobacteria</taxon>
        <taxon>Rhodobacterales</taxon>
        <taxon>Roseobacteraceae</taxon>
        <taxon>Tranquillimonas</taxon>
    </lineage>
</organism>
<name>A0A1I5VBP2_9RHOB</name>
<dbReference type="OrthoDB" id="9814088at2"/>
<dbReference type="STRING" id="441119.SAMN04488047_12911"/>
<evidence type="ECO:0000313" key="1">
    <source>
        <dbReference type="EMBL" id="SFQ04958.1"/>
    </source>
</evidence>
<dbReference type="AlphaFoldDB" id="A0A1I5VBP2"/>
<dbReference type="Gene3D" id="3.30.870.10">
    <property type="entry name" value="Endonuclease Chain A"/>
    <property type="match status" value="1"/>
</dbReference>
<keyword evidence="2" id="KW-1185">Reference proteome</keyword>
<dbReference type="SUPFAM" id="SSF56024">
    <property type="entry name" value="Phospholipase D/nuclease"/>
    <property type="match status" value="1"/>
</dbReference>
<dbReference type="RefSeq" id="WP_143096230.1">
    <property type="nucleotide sequence ID" value="NZ_FOXA01000029.1"/>
</dbReference>
<evidence type="ECO:0008006" key="3">
    <source>
        <dbReference type="Google" id="ProtNLM"/>
    </source>
</evidence>
<accession>A0A1I5VBP2</accession>
<dbReference type="Proteomes" id="UP000199356">
    <property type="component" value="Unassembled WGS sequence"/>
</dbReference>
<protein>
    <recommendedName>
        <fullName evidence="3">PLD-like domain-containing protein</fullName>
    </recommendedName>
</protein>
<proteinExistence type="predicted"/>
<reference evidence="1 2" key="1">
    <citation type="submission" date="2016-10" db="EMBL/GenBank/DDBJ databases">
        <authorList>
            <person name="de Groot N.N."/>
        </authorList>
    </citation>
    <scope>NUCLEOTIDE SEQUENCE [LARGE SCALE GENOMIC DNA]</scope>
    <source>
        <strain evidence="1 2">DSM 19547</strain>
    </source>
</reference>
<gene>
    <name evidence="1" type="ORF">SAMN04488047_12911</name>
</gene>
<evidence type="ECO:0000313" key="2">
    <source>
        <dbReference type="Proteomes" id="UP000199356"/>
    </source>
</evidence>
<dbReference type="EMBL" id="FOXA01000029">
    <property type="protein sequence ID" value="SFQ04958.1"/>
    <property type="molecule type" value="Genomic_DNA"/>
</dbReference>
<sequence length="281" mass="30537">MHLPLRLNFFNAPDEDWGEGMVWVPDWLKPRARRIVGSHSTAMESVEAVGRETYASATNAARPVIEIVRPHLASGKCLIVTGYQDFFSSLSIILHEIRDISARDDAHVRIAFGVDTGNARGFSGRGKPVAEAARDYFLSQNGLAVEDAADLKAILAADAIRAGRIDLRIFDPTRAREVMGVKDDRRLHAKIVVSEHGGISGSANFSRAGLYRNIEFADAFGGDADDAAAREAAKVRKSVAEQIWSASADWNAEALEILEALLRPVCPEDAVAEGRAMSRNG</sequence>
<dbReference type="CDD" id="cd09117">
    <property type="entry name" value="PLDc_Bfil_DEXD_like"/>
    <property type="match status" value="1"/>
</dbReference>